<dbReference type="Pfam" id="PF00240">
    <property type="entry name" value="ubiquitin"/>
    <property type="match status" value="1"/>
</dbReference>
<dbReference type="PANTHER" id="PTHR10677:SF3">
    <property type="entry name" value="FI07626P-RELATED"/>
    <property type="match status" value="1"/>
</dbReference>
<evidence type="ECO:0000313" key="4">
    <source>
        <dbReference type="Proteomes" id="UP000663881"/>
    </source>
</evidence>
<evidence type="ECO:0000256" key="1">
    <source>
        <dbReference type="SAM" id="MobiDB-lite"/>
    </source>
</evidence>
<dbReference type="GO" id="GO:0005829">
    <property type="term" value="C:cytosol"/>
    <property type="evidence" value="ECO:0007669"/>
    <property type="project" value="TreeGrafter"/>
</dbReference>
<gene>
    <name evidence="3" type="ORF">OKA104_LOCUS50046</name>
</gene>
<dbReference type="InterPro" id="IPR000626">
    <property type="entry name" value="Ubiquitin-like_dom"/>
</dbReference>
<evidence type="ECO:0000259" key="2">
    <source>
        <dbReference type="PROSITE" id="PS50053"/>
    </source>
</evidence>
<feature type="region of interest" description="Disordered" evidence="1">
    <location>
        <begin position="98"/>
        <end position="119"/>
    </location>
</feature>
<feature type="compositionally biased region" description="Polar residues" evidence="1">
    <location>
        <begin position="101"/>
        <end position="119"/>
    </location>
</feature>
<dbReference type="InterPro" id="IPR015496">
    <property type="entry name" value="Ubiquilin"/>
</dbReference>
<dbReference type="Proteomes" id="UP000663881">
    <property type="component" value="Unassembled WGS sequence"/>
</dbReference>
<organism evidence="3 4">
    <name type="scientific">Adineta steineri</name>
    <dbReference type="NCBI Taxonomy" id="433720"/>
    <lineage>
        <taxon>Eukaryota</taxon>
        <taxon>Metazoa</taxon>
        <taxon>Spiralia</taxon>
        <taxon>Gnathifera</taxon>
        <taxon>Rotifera</taxon>
        <taxon>Eurotatoria</taxon>
        <taxon>Bdelloidea</taxon>
        <taxon>Adinetida</taxon>
        <taxon>Adinetidae</taxon>
        <taxon>Adineta</taxon>
    </lineage>
</organism>
<feature type="domain" description="Ubiquitin-like" evidence="2">
    <location>
        <begin position="27"/>
        <end position="101"/>
    </location>
</feature>
<dbReference type="GO" id="GO:0031593">
    <property type="term" value="F:polyubiquitin modification-dependent protein binding"/>
    <property type="evidence" value="ECO:0007669"/>
    <property type="project" value="TreeGrafter"/>
</dbReference>
<sequence length="119" mass="12836">MSDQMDEGNNDVPAIDPNTESTMSSTLKLAIKTPKEKKDISIDASSTVKQLKDVVANEFSTSNDQICLIYSGKILKDDEDLTKHDIKDGVTIHLVIRAPKSDTTPNVSTTSASPGTQAE</sequence>
<name>A0A820MMW1_9BILA</name>
<dbReference type="GO" id="GO:0006511">
    <property type="term" value="P:ubiquitin-dependent protein catabolic process"/>
    <property type="evidence" value="ECO:0007669"/>
    <property type="project" value="TreeGrafter"/>
</dbReference>
<dbReference type="SUPFAM" id="SSF54236">
    <property type="entry name" value="Ubiquitin-like"/>
    <property type="match status" value="1"/>
</dbReference>
<dbReference type="FunFam" id="3.10.20.90:FF:000095">
    <property type="entry name" value="Ubiquilin 4"/>
    <property type="match status" value="1"/>
</dbReference>
<dbReference type="InterPro" id="IPR029071">
    <property type="entry name" value="Ubiquitin-like_domsf"/>
</dbReference>
<accession>A0A820MMW1</accession>
<feature type="region of interest" description="Disordered" evidence="1">
    <location>
        <begin position="1"/>
        <end position="24"/>
    </location>
</feature>
<protein>
    <recommendedName>
        <fullName evidence="2">Ubiquitin-like domain-containing protein</fullName>
    </recommendedName>
</protein>
<dbReference type="PROSITE" id="PS50053">
    <property type="entry name" value="UBIQUITIN_2"/>
    <property type="match status" value="1"/>
</dbReference>
<dbReference type="PANTHER" id="PTHR10677">
    <property type="entry name" value="UBIQUILIN"/>
    <property type="match status" value="1"/>
</dbReference>
<dbReference type="Gene3D" id="3.10.20.90">
    <property type="entry name" value="Phosphatidylinositol 3-kinase Catalytic Subunit, Chain A, domain 1"/>
    <property type="match status" value="1"/>
</dbReference>
<dbReference type="SMART" id="SM00213">
    <property type="entry name" value="UBQ"/>
    <property type="match status" value="1"/>
</dbReference>
<proteinExistence type="predicted"/>
<comment type="caution">
    <text evidence="3">The sequence shown here is derived from an EMBL/GenBank/DDBJ whole genome shotgun (WGS) entry which is preliminary data.</text>
</comment>
<feature type="non-terminal residue" evidence="3">
    <location>
        <position position="119"/>
    </location>
</feature>
<dbReference type="EMBL" id="CAJOAY010024469">
    <property type="protein sequence ID" value="CAF4375070.1"/>
    <property type="molecule type" value="Genomic_DNA"/>
</dbReference>
<evidence type="ECO:0000313" key="3">
    <source>
        <dbReference type="EMBL" id="CAF4375070.1"/>
    </source>
</evidence>
<dbReference type="AlphaFoldDB" id="A0A820MMW1"/>
<reference evidence="3" key="1">
    <citation type="submission" date="2021-02" db="EMBL/GenBank/DDBJ databases">
        <authorList>
            <person name="Nowell W R."/>
        </authorList>
    </citation>
    <scope>NUCLEOTIDE SEQUENCE</scope>
</reference>